<evidence type="ECO:0000256" key="2">
    <source>
        <dbReference type="SAM" id="Phobius"/>
    </source>
</evidence>
<dbReference type="RefSeq" id="WP_092404051.1">
    <property type="nucleotide sequence ID" value="NZ_FOVF01000001.1"/>
</dbReference>
<keyword evidence="4" id="KW-1185">Reference proteome</keyword>
<feature type="transmembrane region" description="Helical" evidence="2">
    <location>
        <begin position="67"/>
        <end position="91"/>
    </location>
</feature>
<protein>
    <submittedName>
        <fullName evidence="3">Uncharacterized protein</fullName>
    </submittedName>
</protein>
<gene>
    <name evidence="3" type="ORF">SAMN05216289_101233</name>
</gene>
<sequence length="207" mass="24041">MNANIEEILARMRALEEELQAEFAKKREEFGFLVENKRVRFAREVLEKQRLARLGLWRFLRHSRISVALTAPLIYAGFIPFLLMDLFVTVYQRICFPIYGIPRARRSDYMAFDRGDLPYLNAIERFNCFYCSYGNGVAAYLREVAARTEQYWCPIKHARRIVATHERYPRFFEFGDAEAYRKGLERIRASVGEGQTGDAAGATSAKS</sequence>
<dbReference type="STRING" id="578942.SAMN05216289_101233"/>
<keyword evidence="2" id="KW-0812">Transmembrane</keyword>
<accession>A0A1I4V976</accession>
<feature type="coiled-coil region" evidence="1">
    <location>
        <begin position="2"/>
        <end position="29"/>
    </location>
</feature>
<name>A0A1I4V976_9GAMM</name>
<organism evidence="3 4">
    <name type="scientific">Dokdonella immobilis</name>
    <dbReference type="NCBI Taxonomy" id="578942"/>
    <lineage>
        <taxon>Bacteria</taxon>
        <taxon>Pseudomonadati</taxon>
        <taxon>Pseudomonadota</taxon>
        <taxon>Gammaproteobacteria</taxon>
        <taxon>Lysobacterales</taxon>
        <taxon>Rhodanobacteraceae</taxon>
        <taxon>Dokdonella</taxon>
    </lineage>
</organism>
<reference evidence="3 4" key="1">
    <citation type="submission" date="2016-10" db="EMBL/GenBank/DDBJ databases">
        <authorList>
            <person name="de Groot N.N."/>
        </authorList>
    </citation>
    <scope>NUCLEOTIDE SEQUENCE [LARGE SCALE GENOMIC DNA]</scope>
    <source>
        <strain evidence="3 4">CGMCC 1.7659</strain>
    </source>
</reference>
<keyword evidence="2" id="KW-0472">Membrane</keyword>
<dbReference type="Proteomes" id="UP000198575">
    <property type="component" value="Unassembled WGS sequence"/>
</dbReference>
<keyword evidence="2" id="KW-1133">Transmembrane helix</keyword>
<keyword evidence="1" id="KW-0175">Coiled coil</keyword>
<evidence type="ECO:0000256" key="1">
    <source>
        <dbReference type="SAM" id="Coils"/>
    </source>
</evidence>
<evidence type="ECO:0000313" key="4">
    <source>
        <dbReference type="Proteomes" id="UP000198575"/>
    </source>
</evidence>
<dbReference type="AlphaFoldDB" id="A0A1I4V976"/>
<dbReference type="OrthoDB" id="9795505at2"/>
<evidence type="ECO:0000313" key="3">
    <source>
        <dbReference type="EMBL" id="SFM97724.1"/>
    </source>
</evidence>
<proteinExistence type="predicted"/>
<dbReference type="EMBL" id="FOVF01000001">
    <property type="protein sequence ID" value="SFM97724.1"/>
    <property type="molecule type" value="Genomic_DNA"/>
</dbReference>